<feature type="compositionally biased region" description="Polar residues" evidence="4">
    <location>
        <begin position="287"/>
        <end position="299"/>
    </location>
</feature>
<feature type="region of interest" description="Disordered" evidence="4">
    <location>
        <begin position="1120"/>
        <end position="1146"/>
    </location>
</feature>
<feature type="compositionally biased region" description="Polar residues" evidence="4">
    <location>
        <begin position="255"/>
        <end position="269"/>
    </location>
</feature>
<feature type="coiled-coil region" evidence="3">
    <location>
        <begin position="96"/>
        <end position="137"/>
    </location>
</feature>
<feature type="region of interest" description="Disordered" evidence="4">
    <location>
        <begin position="255"/>
        <end position="304"/>
    </location>
</feature>
<protein>
    <recommendedName>
        <fullName evidence="5">Centrosomin N-terminal motif 1 domain-containing protein</fullName>
    </recommendedName>
</protein>
<dbReference type="GO" id="GO:0005815">
    <property type="term" value="C:microtubule organizing center"/>
    <property type="evidence" value="ECO:0007669"/>
    <property type="project" value="InterPro"/>
</dbReference>
<evidence type="ECO:0000313" key="7">
    <source>
        <dbReference type="Proteomes" id="UP001061958"/>
    </source>
</evidence>
<dbReference type="Gene3D" id="1.10.287.1490">
    <property type="match status" value="1"/>
</dbReference>
<feature type="coiled-coil region" evidence="3">
    <location>
        <begin position="26"/>
        <end position="53"/>
    </location>
</feature>
<dbReference type="GO" id="GO:0005737">
    <property type="term" value="C:cytoplasm"/>
    <property type="evidence" value="ECO:0007669"/>
    <property type="project" value="UniProtKB-SubCell"/>
</dbReference>
<keyword evidence="2" id="KW-0963">Cytoplasm</keyword>
<dbReference type="Proteomes" id="UP001061958">
    <property type="component" value="Unassembled WGS sequence"/>
</dbReference>
<feature type="region of interest" description="Disordered" evidence="4">
    <location>
        <begin position="1056"/>
        <end position="1084"/>
    </location>
</feature>
<evidence type="ECO:0000259" key="5">
    <source>
        <dbReference type="Pfam" id="PF07989"/>
    </source>
</evidence>
<proteinExistence type="predicted"/>
<evidence type="ECO:0000313" key="6">
    <source>
        <dbReference type="EMBL" id="GJQ11714.1"/>
    </source>
</evidence>
<dbReference type="EMBL" id="BQMJ01000026">
    <property type="protein sequence ID" value="GJQ11714.1"/>
    <property type="molecule type" value="Genomic_DNA"/>
</dbReference>
<comment type="subcellular location">
    <subcellularLocation>
        <location evidence="1">Cytoplasm</location>
    </subcellularLocation>
</comment>
<gene>
    <name evidence="6" type="ORF">GpartN1_g3505.t1</name>
</gene>
<dbReference type="InterPro" id="IPR012943">
    <property type="entry name" value="Cnn_1N"/>
</dbReference>
<evidence type="ECO:0000256" key="3">
    <source>
        <dbReference type="SAM" id="Coils"/>
    </source>
</evidence>
<name>A0A9C7PWG0_9RHOD</name>
<sequence>MSERVSFSALRDTLNNSEYEEQPVVSNSADATLRRQEKEIQRLKKANFNLKLQVFHLEEKLGLLPNDFEGDTTNKSTLSIEDSGLQSPKANLLQVLEEKEREVAQRDELLRKARKVIFSLQEKIKELYERKQALHNAPVVKELNAAGGDLNNSDHKYENTWPSSLSETFQVFRKRWNYLAENFPTEMSPIPKEAVVAHDWTALENIFHHVIETLPLFQSLAKSLENGECQLPKSSYEIPKSPKFNHEYELNGRKSTSAMKSGADSNPSSPLKMGTKGAHGARRSPGGPQSNQNTPTRQSLDGEPGQVRMLQDVLFCFSEIPELRLPQLSPRSKIQSDEMIRYLKMVFEQTCKLQEKVMKYQEEIRYKEAEVKDALVAKRQVEESLQTLQDEREQLLQQAGSVETQLDETIYYYRNENEKLSDELQKAKEELLEAQAYHKDELDRHAQEFEERQEYYEAEITRLSDELEELKSQLEESQRHYQDIFDRQTNEFNEMQENYEKQIVGLSEERDRRTQELEEKQAVFEAEVSRLTEELEQVSNQLDETERQYQAENEELAEELDRRTKELQEIQDDKEAETARLSQELEQIKFQLEELKNTYQNESTQKLEEFEKQRKEWKQRKEEYEMTCARLSEELKRVTNEKDSMDSRLREENSLLHNELHRKTSEMEEMRHKHENEVNQISEELKETKQQLEESVRHYQVENGRIFDELQQVSKRLEEELSKAEHYAALSQVLEEYEEWMKVLEADNEHHYQRGKPVNCVLRQTLLSEIEEQNRRLGQYESQLEQLKEDYERLVKERTSLSSSNQENEEENRIYREQIELIQKEKEQLEMNQEELQFQNASLKQQAQLIAQELEKCRNELHTNREEVKKFTLKISEDEILAENLRKHNETIERQLKSITEERDNLKQSIAIDKEQIESLNLELSNIRATLAALEQSYRSKENELETAVQDKEQLSKQVEMVRDQLQTAIKNYENQNSSLTEMEYKLSEKEASMEKMQTELAQKATQITMLSKELEESSSEHEILQQKIAQLESRHSELSNQLEIALKAKSVPSEDLSTRTSANEKSLSVQMSEQTKRSVLSNENCASSRLGTNFEHKSIATTEKAVSSQEPQVVQAARIEEEEPIVVSSSDNQPSEPDLPEDSYVSRDKTELEQLLRQRDYENLVLQQETESYYEEWKKMEKESEVLRSMLSTLEDEQMEIRKCVLEFRDTIEEMFDADSPEFSSLKQSLEQFFNQLLQKFLLDTSYSATEYKDSAEHASVRNTVPRQFIDKTVHFNSFENGWNSTNDLDENCQQLFSLFSYELQNLQTAMQQLSESIPLPVFGEDDSVQCSNPFPDIIVSGHTVELEDLSLYIRQIIQLLSGFRKTTIAAKQALLSEMSPQNISVYEVSQPAFGNPTDANSDLGCQFSHNSLPQGSYALKRLDGNERELISQVATEALATKKHLMESMESFGMRVEHVLSSVAKRLSFISNEQKNLTRYLKYRNALPKLSSPLKPNASGELLDIHRGASVHKSEQHTWEDVALKQIEETQRLIHSANQRLAREKARLIQSVFGHVPE</sequence>
<evidence type="ECO:0000256" key="2">
    <source>
        <dbReference type="ARBA" id="ARBA00022490"/>
    </source>
</evidence>
<dbReference type="OrthoDB" id="10255000at2759"/>
<organism evidence="6 7">
    <name type="scientific">Galdieria partita</name>
    <dbReference type="NCBI Taxonomy" id="83374"/>
    <lineage>
        <taxon>Eukaryota</taxon>
        <taxon>Rhodophyta</taxon>
        <taxon>Bangiophyceae</taxon>
        <taxon>Galdieriales</taxon>
        <taxon>Galdieriaceae</taxon>
        <taxon>Galdieria</taxon>
    </lineage>
</organism>
<feature type="compositionally biased region" description="Polar residues" evidence="4">
    <location>
        <begin position="1059"/>
        <end position="1084"/>
    </location>
</feature>
<evidence type="ECO:0000256" key="4">
    <source>
        <dbReference type="SAM" id="MobiDB-lite"/>
    </source>
</evidence>
<dbReference type="PANTHER" id="PTHR45615:SF80">
    <property type="entry name" value="GRIP DOMAIN-CONTAINING PROTEIN"/>
    <property type="match status" value="1"/>
</dbReference>
<reference evidence="6" key="2">
    <citation type="submission" date="2022-01" db="EMBL/GenBank/DDBJ databases">
        <authorList>
            <person name="Hirooka S."/>
            <person name="Miyagishima S.Y."/>
        </authorList>
    </citation>
    <scope>NUCLEOTIDE SEQUENCE</scope>
    <source>
        <strain evidence="6">NBRC 102759</strain>
    </source>
</reference>
<dbReference type="PANTHER" id="PTHR45615">
    <property type="entry name" value="MYOSIN HEAVY CHAIN, NON-MUSCLE"/>
    <property type="match status" value="1"/>
</dbReference>
<feature type="domain" description="Centrosomin N-terminal motif 1" evidence="5">
    <location>
        <begin position="32"/>
        <end position="106"/>
    </location>
</feature>
<keyword evidence="3" id="KW-0175">Coiled coil</keyword>
<keyword evidence="7" id="KW-1185">Reference proteome</keyword>
<feature type="coiled-coil region" evidence="3">
    <location>
        <begin position="763"/>
        <end position="1049"/>
    </location>
</feature>
<feature type="coiled-coil region" evidence="3">
    <location>
        <begin position="371"/>
        <end position="727"/>
    </location>
</feature>
<reference evidence="6" key="1">
    <citation type="journal article" date="2022" name="Proc. Natl. Acad. Sci. U.S.A.">
        <title>Life cycle and functional genomics of the unicellular red alga Galdieria for elucidating algal and plant evolution and industrial use.</title>
        <authorList>
            <person name="Hirooka S."/>
            <person name="Itabashi T."/>
            <person name="Ichinose T.M."/>
            <person name="Onuma R."/>
            <person name="Fujiwara T."/>
            <person name="Yamashita S."/>
            <person name="Jong L.W."/>
            <person name="Tomita R."/>
            <person name="Iwane A.H."/>
            <person name="Miyagishima S.Y."/>
        </authorList>
    </citation>
    <scope>NUCLEOTIDE SEQUENCE</scope>
    <source>
        <strain evidence="6">NBRC 102759</strain>
    </source>
</reference>
<evidence type="ECO:0000256" key="1">
    <source>
        <dbReference type="ARBA" id="ARBA00004496"/>
    </source>
</evidence>
<dbReference type="Pfam" id="PF07989">
    <property type="entry name" value="Cnn_1N"/>
    <property type="match status" value="1"/>
</dbReference>
<accession>A0A9C7PWG0</accession>
<comment type="caution">
    <text evidence="6">The sequence shown here is derived from an EMBL/GenBank/DDBJ whole genome shotgun (WGS) entry which is preliminary data.</text>
</comment>